<evidence type="ECO:0000313" key="15">
    <source>
        <dbReference type="Proteomes" id="UP000243342"/>
    </source>
</evidence>
<dbReference type="Gene3D" id="1.20.1560.10">
    <property type="entry name" value="ABC transporter type 1, transmembrane domain"/>
    <property type="match status" value="1"/>
</dbReference>
<keyword evidence="6" id="KW-0067">ATP-binding</keyword>
<keyword evidence="7 11" id="KW-1133">Transmembrane helix</keyword>
<feature type="region of interest" description="Disordered" evidence="10">
    <location>
        <begin position="1"/>
        <end position="60"/>
    </location>
</feature>
<dbReference type="InterPro" id="IPR003593">
    <property type="entry name" value="AAA+_ATPase"/>
</dbReference>
<gene>
    <name evidence="14" type="ORF">BIV57_19085</name>
</gene>
<evidence type="ECO:0000256" key="5">
    <source>
        <dbReference type="ARBA" id="ARBA00022741"/>
    </source>
</evidence>
<evidence type="ECO:0000259" key="13">
    <source>
        <dbReference type="PROSITE" id="PS50929"/>
    </source>
</evidence>
<dbReference type="STRING" id="1428644.BIV57_19085"/>
<feature type="compositionally biased region" description="Acidic residues" evidence="10">
    <location>
        <begin position="51"/>
        <end position="60"/>
    </location>
</feature>
<dbReference type="GO" id="GO:0015421">
    <property type="term" value="F:ABC-type oligopeptide transporter activity"/>
    <property type="evidence" value="ECO:0007669"/>
    <property type="project" value="TreeGrafter"/>
</dbReference>
<accession>A0A1J7BBA6</accession>
<evidence type="ECO:0000256" key="8">
    <source>
        <dbReference type="ARBA" id="ARBA00023136"/>
    </source>
</evidence>
<dbReference type="PROSITE" id="PS00211">
    <property type="entry name" value="ABC_TRANSPORTER_1"/>
    <property type="match status" value="1"/>
</dbReference>
<keyword evidence="8 11" id="KW-0472">Membrane</keyword>
<evidence type="ECO:0000256" key="4">
    <source>
        <dbReference type="ARBA" id="ARBA00022692"/>
    </source>
</evidence>
<evidence type="ECO:0000256" key="11">
    <source>
        <dbReference type="SAM" id="Phobius"/>
    </source>
</evidence>
<evidence type="ECO:0000256" key="10">
    <source>
        <dbReference type="SAM" id="MobiDB-lite"/>
    </source>
</evidence>
<feature type="domain" description="ABC transporter" evidence="12">
    <location>
        <begin position="420"/>
        <end position="654"/>
    </location>
</feature>
<dbReference type="GO" id="GO:0005524">
    <property type="term" value="F:ATP binding"/>
    <property type="evidence" value="ECO:0007669"/>
    <property type="project" value="UniProtKB-KW"/>
</dbReference>
<comment type="subcellular location">
    <subcellularLocation>
        <location evidence="1">Cell membrane</location>
        <topology evidence="1">Multi-pass membrane protein</topology>
    </subcellularLocation>
</comment>
<dbReference type="Gene3D" id="3.40.50.300">
    <property type="entry name" value="P-loop containing nucleotide triphosphate hydrolases"/>
    <property type="match status" value="1"/>
</dbReference>
<dbReference type="FunFam" id="3.40.50.300:FF:000299">
    <property type="entry name" value="ABC transporter ATP-binding protein/permease"/>
    <property type="match status" value="1"/>
</dbReference>
<dbReference type="PROSITE" id="PS50893">
    <property type="entry name" value="ABC_TRANSPORTER_2"/>
    <property type="match status" value="1"/>
</dbReference>
<dbReference type="Proteomes" id="UP000243342">
    <property type="component" value="Unassembled WGS sequence"/>
</dbReference>
<evidence type="ECO:0000256" key="2">
    <source>
        <dbReference type="ARBA" id="ARBA00022448"/>
    </source>
</evidence>
<dbReference type="PROSITE" id="PS50929">
    <property type="entry name" value="ABC_TM1F"/>
    <property type="match status" value="1"/>
</dbReference>
<dbReference type="Pfam" id="PF00005">
    <property type="entry name" value="ABC_tran"/>
    <property type="match status" value="1"/>
</dbReference>
<dbReference type="CDD" id="cd18546">
    <property type="entry name" value="ABC_6TM_Rv0194_D2_like"/>
    <property type="match status" value="1"/>
</dbReference>
<dbReference type="InterPro" id="IPR011527">
    <property type="entry name" value="ABC1_TM_dom"/>
</dbReference>
<keyword evidence="2" id="KW-0813">Transport</keyword>
<feature type="domain" description="ABC transmembrane type-1" evidence="13">
    <location>
        <begin position="96"/>
        <end position="381"/>
    </location>
</feature>
<dbReference type="PANTHER" id="PTHR43394:SF1">
    <property type="entry name" value="ATP-BINDING CASSETTE SUB-FAMILY B MEMBER 10, MITOCHONDRIAL"/>
    <property type="match status" value="1"/>
</dbReference>
<proteinExistence type="inferred from homology"/>
<dbReference type="GO" id="GO:0005886">
    <property type="term" value="C:plasma membrane"/>
    <property type="evidence" value="ECO:0007669"/>
    <property type="project" value="UniProtKB-SubCell"/>
</dbReference>
<keyword evidence="15" id="KW-1185">Reference proteome</keyword>
<protein>
    <submittedName>
        <fullName evidence="14">ABC transporter</fullName>
    </submittedName>
</protein>
<evidence type="ECO:0000256" key="9">
    <source>
        <dbReference type="ARBA" id="ARBA00061644"/>
    </source>
</evidence>
<name>A0A1J7BBA6_9ACTN</name>
<reference evidence="14 15" key="1">
    <citation type="submission" date="2016-10" db="EMBL/GenBank/DDBJ databases">
        <title>Genome sequence of Streptomyces gilvigriseus MUSC 26.</title>
        <authorList>
            <person name="Lee L.-H."/>
            <person name="Ser H.-L."/>
        </authorList>
    </citation>
    <scope>NUCLEOTIDE SEQUENCE [LARGE SCALE GENOMIC DNA]</scope>
    <source>
        <strain evidence="14 15">MUSC 26</strain>
    </source>
</reference>
<evidence type="ECO:0000256" key="7">
    <source>
        <dbReference type="ARBA" id="ARBA00022989"/>
    </source>
</evidence>
<dbReference type="SUPFAM" id="SSF52540">
    <property type="entry name" value="P-loop containing nucleoside triphosphate hydrolases"/>
    <property type="match status" value="1"/>
</dbReference>
<dbReference type="GO" id="GO:0016887">
    <property type="term" value="F:ATP hydrolysis activity"/>
    <property type="evidence" value="ECO:0007669"/>
    <property type="project" value="InterPro"/>
</dbReference>
<keyword evidence="3" id="KW-1003">Cell membrane</keyword>
<evidence type="ECO:0000256" key="1">
    <source>
        <dbReference type="ARBA" id="ARBA00004651"/>
    </source>
</evidence>
<keyword evidence="4 11" id="KW-0812">Transmembrane</keyword>
<dbReference type="SUPFAM" id="SSF90123">
    <property type="entry name" value="ABC transporter transmembrane region"/>
    <property type="match status" value="1"/>
</dbReference>
<dbReference type="Pfam" id="PF00664">
    <property type="entry name" value="ABC_membrane"/>
    <property type="match status" value="1"/>
</dbReference>
<dbReference type="InterPro" id="IPR017871">
    <property type="entry name" value="ABC_transporter-like_CS"/>
</dbReference>
<dbReference type="AlphaFoldDB" id="A0A1J7BBA6"/>
<feature type="compositionally biased region" description="Polar residues" evidence="10">
    <location>
        <begin position="1"/>
        <end position="11"/>
    </location>
</feature>
<dbReference type="InterPro" id="IPR036640">
    <property type="entry name" value="ABC1_TM_sf"/>
</dbReference>
<dbReference type="InterPro" id="IPR039421">
    <property type="entry name" value="Type_1_exporter"/>
</dbReference>
<organism evidence="14 15">
    <name type="scientific">Mangrovactinospora gilvigrisea</name>
    <dbReference type="NCBI Taxonomy" id="1428644"/>
    <lineage>
        <taxon>Bacteria</taxon>
        <taxon>Bacillati</taxon>
        <taxon>Actinomycetota</taxon>
        <taxon>Actinomycetes</taxon>
        <taxon>Kitasatosporales</taxon>
        <taxon>Streptomycetaceae</taxon>
        <taxon>Mangrovactinospora</taxon>
    </lineage>
</organism>
<feature type="transmembrane region" description="Helical" evidence="11">
    <location>
        <begin position="325"/>
        <end position="343"/>
    </location>
</feature>
<evidence type="ECO:0000313" key="14">
    <source>
        <dbReference type="EMBL" id="OIV35902.1"/>
    </source>
</evidence>
<feature type="transmembrane region" description="Helical" evidence="11">
    <location>
        <begin position="135"/>
        <end position="157"/>
    </location>
</feature>
<comment type="caution">
    <text evidence="14">The sequence shown here is derived from an EMBL/GenBank/DDBJ whole genome shotgun (WGS) entry which is preliminary data.</text>
</comment>
<dbReference type="InterPro" id="IPR003439">
    <property type="entry name" value="ABC_transporter-like_ATP-bd"/>
</dbReference>
<dbReference type="InterPro" id="IPR027417">
    <property type="entry name" value="P-loop_NTPase"/>
</dbReference>
<evidence type="ECO:0000256" key="6">
    <source>
        <dbReference type="ARBA" id="ARBA00022840"/>
    </source>
</evidence>
<feature type="transmembrane region" description="Helical" evidence="11">
    <location>
        <begin position="238"/>
        <end position="256"/>
    </location>
</feature>
<evidence type="ECO:0000256" key="3">
    <source>
        <dbReference type="ARBA" id="ARBA00022475"/>
    </source>
</evidence>
<evidence type="ECO:0000259" key="12">
    <source>
        <dbReference type="PROSITE" id="PS50893"/>
    </source>
</evidence>
<comment type="similarity">
    <text evidence="9">Belongs to the ABC transporter superfamily. Lipid exporter (TC 3.A.1.106) family.</text>
</comment>
<keyword evidence="5" id="KW-0547">Nucleotide-binding</keyword>
<feature type="transmembrane region" description="Helical" evidence="11">
    <location>
        <begin position="214"/>
        <end position="232"/>
    </location>
</feature>
<dbReference type="SMART" id="SM00382">
    <property type="entry name" value="AAA"/>
    <property type="match status" value="1"/>
</dbReference>
<sequence length="660" mass="71836">MTTRGPEQASTVDDADGPDDPFALQELPEEQSAPRAGWRGISPESAHADDALDNEEEDGAEALDAAALSTTDADERARNSRALLRLLIGPYRWKVAVCVLLAVLEQVAMQAGPLLIGLAIDSALPSLRHGDGTPLLWMAGLYLLCGAATAGSKALFLRTSGRVSQGMLLTLRQKIFDHAQSLSLDFHEHYTSGRLISRATGDVDTLRQLMDEGLDGLVTTFLSFAFILVILFTQDWQLALIVIAGVVPMWFTTRWFRRRSRFLQRKIRTAVAMIIVQFVETMNGIRAVQAFRREPRNLEIFDELNDRTARLNGDSMITLARYTPALKLIGNTTVAVVLVVGAFRVAGGGLELGVLASFLLYIRRLYDPLDQLAMFLNAYQQAGAALEKVADLLARRPDVPEPEAEAVRALPAASGTGREIAFRDVEFHYTPEVPVLPSFELTIPAGQTVAVVGATGAGKSTLVKLLARFYDPSGGHVRLDGVDLRELPNAELRRNVSMITQESFLFSGSVADNIGLGKPDATREQIEEAARAIGAYDFIAAMPEGFDTDVRKRGGRLSAGQRQLVAFARALLADPAVLVLDEATSSLDIPSERAVQHALRTVLADRTAVIIAHRLSTVQIADRVLVMEAGRVVEDGTPQELIAGTGRFSDLHRAWEESLV</sequence>
<dbReference type="EMBL" id="MLCF01000126">
    <property type="protein sequence ID" value="OIV35902.1"/>
    <property type="molecule type" value="Genomic_DNA"/>
</dbReference>
<dbReference type="PANTHER" id="PTHR43394">
    <property type="entry name" value="ATP-DEPENDENT PERMEASE MDL1, MITOCHONDRIAL"/>
    <property type="match status" value="1"/>
</dbReference>
<feature type="transmembrane region" description="Helical" evidence="11">
    <location>
        <begin position="95"/>
        <end position="120"/>
    </location>
</feature>